<dbReference type="EMBL" id="PJQD01000005">
    <property type="protein sequence ID" value="POY76369.1"/>
    <property type="molecule type" value="Genomic_DNA"/>
</dbReference>
<dbReference type="InterPro" id="IPR036249">
    <property type="entry name" value="Thioredoxin-like_sf"/>
</dbReference>
<dbReference type="InterPro" id="IPR050641">
    <property type="entry name" value="RIFMO-like"/>
</dbReference>
<protein>
    <recommendedName>
        <fullName evidence="9">Phenol 2-monooxygenase</fullName>
    </recommendedName>
</protein>
<evidence type="ECO:0000313" key="7">
    <source>
        <dbReference type="EMBL" id="POY76369.1"/>
    </source>
</evidence>
<dbReference type="PANTHER" id="PTHR43004">
    <property type="entry name" value="TRK SYSTEM POTASSIUM UPTAKE PROTEIN"/>
    <property type="match status" value="1"/>
</dbReference>
<evidence type="ECO:0008006" key="9">
    <source>
        <dbReference type="Google" id="ProtNLM"/>
    </source>
</evidence>
<dbReference type="InterPro" id="IPR012941">
    <property type="entry name" value="Phe_hydrox_C_dim_dom"/>
</dbReference>
<keyword evidence="2" id="KW-0285">Flavoprotein</keyword>
<dbReference type="Gene3D" id="3.30.9.10">
    <property type="entry name" value="D-Amino Acid Oxidase, subunit A, domain 2"/>
    <property type="match status" value="1"/>
</dbReference>
<dbReference type="SUPFAM" id="SSF52833">
    <property type="entry name" value="Thioredoxin-like"/>
    <property type="match status" value="1"/>
</dbReference>
<dbReference type="PRINTS" id="PR00420">
    <property type="entry name" value="RNGMNOXGNASE"/>
</dbReference>
<dbReference type="Pfam" id="PF07976">
    <property type="entry name" value="Phe_hydrox_dim"/>
    <property type="match status" value="1"/>
</dbReference>
<feature type="domain" description="Phenol hydroxylase-like C-terminal dimerisation" evidence="6">
    <location>
        <begin position="474"/>
        <end position="661"/>
    </location>
</feature>
<dbReference type="SUPFAM" id="SSF51905">
    <property type="entry name" value="FAD/NAD(P)-binding domain"/>
    <property type="match status" value="1"/>
</dbReference>
<dbReference type="CDD" id="cd02979">
    <property type="entry name" value="PHOX_C"/>
    <property type="match status" value="1"/>
</dbReference>
<dbReference type="SUPFAM" id="SSF54373">
    <property type="entry name" value="FAD-linked reductases, C-terminal domain"/>
    <property type="match status" value="1"/>
</dbReference>
<gene>
    <name evidence="7" type="ORF">BMF94_0566</name>
</gene>
<dbReference type="OrthoDB" id="1716816at2759"/>
<dbReference type="InterPro" id="IPR036188">
    <property type="entry name" value="FAD/NAD-bd_sf"/>
</dbReference>
<dbReference type="AlphaFoldDB" id="A0A2S5BHV9"/>
<evidence type="ECO:0000256" key="4">
    <source>
        <dbReference type="ARBA" id="ARBA00023002"/>
    </source>
</evidence>
<dbReference type="Pfam" id="PF01494">
    <property type="entry name" value="FAD_binding_3"/>
    <property type="match status" value="1"/>
</dbReference>
<evidence type="ECO:0000256" key="2">
    <source>
        <dbReference type="ARBA" id="ARBA00022630"/>
    </source>
</evidence>
<dbReference type="STRING" id="741276.A0A2S5BHV9"/>
<dbReference type="GO" id="GO:0016709">
    <property type="term" value="F:oxidoreductase activity, acting on paired donors, with incorporation or reduction of molecular oxygen, NAD(P)H as one donor, and incorporation of one atom of oxygen"/>
    <property type="evidence" value="ECO:0007669"/>
    <property type="project" value="UniProtKB-ARBA"/>
</dbReference>
<dbReference type="Gene3D" id="3.50.50.60">
    <property type="entry name" value="FAD/NAD(P)-binding domain"/>
    <property type="match status" value="1"/>
</dbReference>
<evidence type="ECO:0000313" key="8">
    <source>
        <dbReference type="Proteomes" id="UP000237144"/>
    </source>
</evidence>
<dbReference type="PANTHER" id="PTHR43004:SF20">
    <property type="entry name" value="2-MONOOXYGENASE, PUTATIVE (AFU_ORTHOLOGUE AFUA_1G13660)-RELATED"/>
    <property type="match status" value="1"/>
</dbReference>
<keyword evidence="4" id="KW-0560">Oxidoreductase</keyword>
<dbReference type="Gene3D" id="3.40.30.20">
    <property type="match status" value="1"/>
</dbReference>
<feature type="domain" description="FAD-binding" evidence="5">
    <location>
        <begin position="24"/>
        <end position="429"/>
    </location>
</feature>
<keyword evidence="3" id="KW-0274">FAD</keyword>
<organism evidence="7 8">
    <name type="scientific">Rhodotorula taiwanensis</name>
    <dbReference type="NCBI Taxonomy" id="741276"/>
    <lineage>
        <taxon>Eukaryota</taxon>
        <taxon>Fungi</taxon>
        <taxon>Dikarya</taxon>
        <taxon>Basidiomycota</taxon>
        <taxon>Pucciniomycotina</taxon>
        <taxon>Microbotryomycetes</taxon>
        <taxon>Sporidiobolales</taxon>
        <taxon>Sporidiobolaceae</taxon>
        <taxon>Rhodotorula</taxon>
    </lineage>
</organism>
<evidence type="ECO:0000256" key="1">
    <source>
        <dbReference type="ARBA" id="ARBA00007801"/>
    </source>
</evidence>
<sequence length="700" mass="76962">MTSTAPPAPTSTAADAADSKVSYVDVAIIGAGPAGCMALDVLSRYADQGLTVRCFDKRSAKLDNGQADGLNSRTLEIFENLGFIEKVQKEGSPMSEINFWNPDPATGRLTRTAKIPDTIPGLSRFQQTILHQTRVETHLLDDAKLHTKGRFSPERSMLPETLDLDEASANDPDAYPITLTVRHLSEEQSNPSAFKGETNGTRSGLFRSSLLSAAEEEKLYDTEGSAVVETVKAKYLVGCDGAHSWTRRQLGIRMIGDQTNRVWGVLDMVPLTNFPDIRMRCAVHSANSGSVMVIPQPEGLVRLYIQLPIQVKQGEYLDRSQITPESIMSTARKILHPYTLETDHIEWYTGYHIGQRMTESFGRANRIFLAGDACHTHSPKAGQGMNTSMQDTWNLCWKLASVLTGSAKPDLLRTYATEREVVAKTLIDFDTKFSKLFSGKPAAEADVEKDGVDLKEFKDVFATSHYFSAGMSISYGESSVASAQSKQQLAPKLVVGQRFFSAQVVSQASATADQLTTRTPFTGAWRVFVFPGDVSRTAEMERLRKLSAYLDSPESVVSKYTPSSRKRWDIIDVVTIHCAERTAVELYDFPQPSIFHPHKYDSVFVDGPSHYHGDGKAYEAYGISKEEGAIVVVRPDQYVALIAGLGDTDVLDAFFGEFMLPAPDGGYPASKVRTVAPPDWSQVAHQEIAKTLAVPEFDAA</sequence>
<evidence type="ECO:0000259" key="5">
    <source>
        <dbReference type="Pfam" id="PF01494"/>
    </source>
</evidence>
<dbReference type="InterPro" id="IPR002938">
    <property type="entry name" value="FAD-bd"/>
</dbReference>
<proteinExistence type="inferred from homology"/>
<keyword evidence="8" id="KW-1185">Reference proteome</keyword>
<accession>A0A2S5BHV9</accession>
<dbReference type="GO" id="GO:0071949">
    <property type="term" value="F:FAD binding"/>
    <property type="evidence" value="ECO:0007669"/>
    <property type="project" value="InterPro"/>
</dbReference>
<dbReference type="InterPro" id="IPR038220">
    <property type="entry name" value="PHOX_C_sf"/>
</dbReference>
<comment type="caution">
    <text evidence="7">The sequence shown here is derived from an EMBL/GenBank/DDBJ whole genome shotgun (WGS) entry which is preliminary data.</text>
</comment>
<name>A0A2S5BHV9_9BASI</name>
<comment type="similarity">
    <text evidence="1">Belongs to the PheA/TfdB FAD monooxygenase family.</text>
</comment>
<reference evidence="7 8" key="1">
    <citation type="journal article" date="2018" name="Front. Microbiol.">
        <title>Prospects for Fungal Bioremediation of Acidic Radioactive Waste Sites: Characterization and Genome Sequence of Rhodotorula taiwanensis MD1149.</title>
        <authorList>
            <person name="Tkavc R."/>
            <person name="Matrosova V.Y."/>
            <person name="Grichenko O.E."/>
            <person name="Gostincar C."/>
            <person name="Volpe R.P."/>
            <person name="Klimenkova P."/>
            <person name="Gaidamakova E.K."/>
            <person name="Zhou C.E."/>
            <person name="Stewart B.J."/>
            <person name="Lyman M.G."/>
            <person name="Malfatti S.A."/>
            <person name="Rubinfeld B."/>
            <person name="Courtot M."/>
            <person name="Singh J."/>
            <person name="Dalgard C.L."/>
            <person name="Hamilton T."/>
            <person name="Frey K.G."/>
            <person name="Gunde-Cimerman N."/>
            <person name="Dugan L."/>
            <person name="Daly M.J."/>
        </authorList>
    </citation>
    <scope>NUCLEOTIDE SEQUENCE [LARGE SCALE GENOMIC DNA]</scope>
    <source>
        <strain evidence="7 8">MD1149</strain>
    </source>
</reference>
<dbReference type="Proteomes" id="UP000237144">
    <property type="component" value="Unassembled WGS sequence"/>
</dbReference>
<evidence type="ECO:0000256" key="3">
    <source>
        <dbReference type="ARBA" id="ARBA00022827"/>
    </source>
</evidence>
<evidence type="ECO:0000259" key="6">
    <source>
        <dbReference type="Pfam" id="PF07976"/>
    </source>
</evidence>